<accession>A0A915DGF9</accession>
<dbReference type="AlphaFoldDB" id="A0A915DGF9"/>
<proteinExistence type="predicted"/>
<evidence type="ECO:0000313" key="1">
    <source>
        <dbReference type="Proteomes" id="UP000887574"/>
    </source>
</evidence>
<evidence type="ECO:0000313" key="2">
    <source>
        <dbReference type="WBParaSite" id="jg19186"/>
    </source>
</evidence>
<name>A0A915DGF9_9BILA</name>
<reference evidence="2" key="1">
    <citation type="submission" date="2022-11" db="UniProtKB">
        <authorList>
            <consortium name="WormBaseParasite"/>
        </authorList>
    </citation>
    <scope>IDENTIFICATION</scope>
</reference>
<protein>
    <submittedName>
        <fullName evidence="2">Uncharacterized protein</fullName>
    </submittedName>
</protein>
<keyword evidence="1" id="KW-1185">Reference proteome</keyword>
<dbReference type="WBParaSite" id="jg19186">
    <property type="protein sequence ID" value="jg19186"/>
    <property type="gene ID" value="jg19186"/>
</dbReference>
<sequence>MRLGDQNLTNISTNAGKQRRKCADLTSLLFLWLSTLIIISQSAMAIPVNYLQFYLDEPQTSSLSRITSTLIIIDPSDNEELQQIGEIASAEEPIREKEELQEPQQTMAGSPVFTKRRINMPLQTALLADATRHNPHTSGGPQKLMRIERNFHSNHGADAKIFQINTVSDLPMFRFG</sequence>
<organism evidence="1 2">
    <name type="scientific">Ditylenchus dipsaci</name>
    <dbReference type="NCBI Taxonomy" id="166011"/>
    <lineage>
        <taxon>Eukaryota</taxon>
        <taxon>Metazoa</taxon>
        <taxon>Ecdysozoa</taxon>
        <taxon>Nematoda</taxon>
        <taxon>Chromadorea</taxon>
        <taxon>Rhabditida</taxon>
        <taxon>Tylenchina</taxon>
        <taxon>Tylenchomorpha</taxon>
        <taxon>Sphaerularioidea</taxon>
        <taxon>Anguinidae</taxon>
        <taxon>Anguininae</taxon>
        <taxon>Ditylenchus</taxon>
    </lineage>
</organism>
<dbReference type="Proteomes" id="UP000887574">
    <property type="component" value="Unplaced"/>
</dbReference>